<dbReference type="EMBL" id="SLYQ01000001">
    <property type="protein sequence ID" value="TCQ77454.1"/>
    <property type="molecule type" value="Genomic_DNA"/>
</dbReference>
<dbReference type="SUPFAM" id="SSF143744">
    <property type="entry name" value="GlcG-like"/>
    <property type="match status" value="1"/>
</dbReference>
<dbReference type="NCBIfam" id="NF002696">
    <property type="entry name" value="PRK02487.1-5"/>
    <property type="match status" value="1"/>
</dbReference>
<accession>A0ABD7QSX3</accession>
<sequence length="160" mass="17844">MNDSDDMMQTLLEQESQLQFPAFSNADALAIGTMITQQATINNYPVVIDICRHGQTLYYFANTGSSPDNEEWVSRKKKLTNRFGHCSMLMRLKFKRYSPDSFHTNGVTLDSSYTLSGGCFPIYIKNTGPIGTITVSGLTDIDDHNLVVNAIAQHLNVSQQ</sequence>
<organism evidence="1 2">
    <name type="scientific">Raoultella ornithinolytica</name>
    <name type="common">Klebsiella ornithinolytica</name>
    <dbReference type="NCBI Taxonomy" id="54291"/>
    <lineage>
        <taxon>Bacteria</taxon>
        <taxon>Pseudomonadati</taxon>
        <taxon>Pseudomonadota</taxon>
        <taxon>Gammaproteobacteria</taxon>
        <taxon>Enterobacterales</taxon>
        <taxon>Enterobacteriaceae</taxon>
        <taxon>Klebsiella/Raoultella group</taxon>
        <taxon>Raoultella</taxon>
    </lineage>
</organism>
<dbReference type="InterPro" id="IPR038084">
    <property type="entry name" value="PduO/GlcC-like_sf"/>
</dbReference>
<dbReference type="AlphaFoldDB" id="A0ABD7QSX3"/>
<gene>
    <name evidence="1" type="ORF">EC841_1011276</name>
</gene>
<dbReference type="PANTHER" id="PTHR28255">
    <property type="match status" value="1"/>
</dbReference>
<dbReference type="PIRSF" id="PIRSF008757">
    <property type="entry name" value="UCP008757"/>
    <property type="match status" value="1"/>
</dbReference>
<evidence type="ECO:0000313" key="2">
    <source>
        <dbReference type="Proteomes" id="UP000295263"/>
    </source>
</evidence>
<dbReference type="PANTHER" id="PTHR28255:SF1">
    <property type="entry name" value="UPF0303 PROTEIN YBR137W"/>
    <property type="match status" value="1"/>
</dbReference>
<proteinExistence type="predicted"/>
<dbReference type="Gene3D" id="3.30.450.150">
    <property type="entry name" value="Haem-degrading domain"/>
    <property type="match status" value="1"/>
</dbReference>
<name>A0ABD7QSX3_RAOOR</name>
<dbReference type="Pfam" id="PF03928">
    <property type="entry name" value="HbpS-like"/>
    <property type="match status" value="1"/>
</dbReference>
<evidence type="ECO:0000313" key="1">
    <source>
        <dbReference type="EMBL" id="TCQ77454.1"/>
    </source>
</evidence>
<dbReference type="RefSeq" id="WP_123707328.1">
    <property type="nucleotide sequence ID" value="NZ_SLYQ01000001.1"/>
</dbReference>
<comment type="caution">
    <text evidence="1">The sequence shown here is derived from an EMBL/GenBank/DDBJ whole genome shotgun (WGS) entry which is preliminary data.</text>
</comment>
<reference evidence="1 2" key="1">
    <citation type="submission" date="2019-03" db="EMBL/GenBank/DDBJ databases">
        <title>Genomic analyses of the natural microbiome of Caenorhabditis elegans.</title>
        <authorList>
            <person name="Samuel B."/>
        </authorList>
    </citation>
    <scope>NUCLEOTIDE SEQUENCE [LARGE SCALE GENOMIC DNA]</scope>
    <source>
        <strain evidence="1 2">JUb54</strain>
    </source>
</reference>
<dbReference type="InterPro" id="IPR005624">
    <property type="entry name" value="PduO/GlcC-like"/>
</dbReference>
<dbReference type="InterPro" id="IPR010371">
    <property type="entry name" value="YBR137W-like"/>
</dbReference>
<dbReference type="Proteomes" id="UP000295263">
    <property type="component" value="Unassembled WGS sequence"/>
</dbReference>
<protein>
    <submittedName>
        <fullName evidence="1">Uncharacterized protein (UPF0303 family)</fullName>
    </submittedName>
</protein>